<accession>A0ABP0KBT7</accession>
<evidence type="ECO:0000259" key="1">
    <source>
        <dbReference type="Pfam" id="PF01370"/>
    </source>
</evidence>
<dbReference type="InterPro" id="IPR001509">
    <property type="entry name" value="Epimerase_deHydtase"/>
</dbReference>
<dbReference type="InterPro" id="IPR036291">
    <property type="entry name" value="NAD(P)-bd_dom_sf"/>
</dbReference>
<feature type="domain" description="NAD-dependent epimerase/dehydratase" evidence="1">
    <location>
        <begin position="4"/>
        <end position="227"/>
    </location>
</feature>
<organism evidence="2 3">
    <name type="scientific">Durusdinium trenchii</name>
    <dbReference type="NCBI Taxonomy" id="1381693"/>
    <lineage>
        <taxon>Eukaryota</taxon>
        <taxon>Sar</taxon>
        <taxon>Alveolata</taxon>
        <taxon>Dinophyceae</taxon>
        <taxon>Suessiales</taxon>
        <taxon>Symbiodiniaceae</taxon>
        <taxon>Durusdinium</taxon>
    </lineage>
</organism>
<dbReference type="Gene3D" id="3.40.50.720">
    <property type="entry name" value="NAD(P)-binding Rossmann-like Domain"/>
    <property type="match status" value="1"/>
</dbReference>
<comment type="caution">
    <text evidence="2">The sequence shown here is derived from an EMBL/GenBank/DDBJ whole genome shotgun (WGS) entry which is preliminary data.</text>
</comment>
<reference evidence="2 3" key="1">
    <citation type="submission" date="2024-02" db="EMBL/GenBank/DDBJ databases">
        <authorList>
            <person name="Chen Y."/>
            <person name="Shah S."/>
            <person name="Dougan E. K."/>
            <person name="Thang M."/>
            <person name="Chan C."/>
        </authorList>
    </citation>
    <scope>NUCLEOTIDE SEQUENCE [LARGE SCALE GENOMIC DNA]</scope>
</reference>
<keyword evidence="3" id="KW-1185">Reference proteome</keyword>
<sequence length="333" mass="35674">MDKVVIVGANGPTGQALIDELVGQSAAAEIVACGRSGIVRKGAADSDVVKPAALDIVAPDAGDKLAALSQGASVVFCCVGLEYKGSVWSRDWPKVGQALVEGCSKSGATLVFLDNLYAFGPEGMDKMPLKESDSEFTKVSSKKKPFVRAQLDRTLLQAHADGKCKVALVRASDFYGPRVTMSMLGLVFEDVVIKKKKPMVLGNPDLRHAQTYVPDIAKALVAVAQDSSAWGRAWHVPNAPAISLRESINRINKLNDKSGEAKFMQLDGMLLSVLSIFMGPVKELKEMIYAWKGEYTVDSSEFAAKFPQLAEPTSLEDGFAATNAWFVASSQGK</sequence>
<dbReference type="SUPFAM" id="SSF51735">
    <property type="entry name" value="NAD(P)-binding Rossmann-fold domains"/>
    <property type="match status" value="1"/>
</dbReference>
<proteinExistence type="predicted"/>
<dbReference type="EMBL" id="CAXAMM010010577">
    <property type="protein sequence ID" value="CAK9023688.1"/>
    <property type="molecule type" value="Genomic_DNA"/>
</dbReference>
<gene>
    <name evidence="2" type="ORF">SCF082_LOCUS16305</name>
</gene>
<name>A0ABP0KBT7_9DINO</name>
<dbReference type="Proteomes" id="UP001642464">
    <property type="component" value="Unassembled WGS sequence"/>
</dbReference>
<evidence type="ECO:0000313" key="2">
    <source>
        <dbReference type="EMBL" id="CAK9023688.1"/>
    </source>
</evidence>
<protein>
    <submittedName>
        <fullName evidence="2">Oxidoreductase HTATIP2</fullName>
    </submittedName>
</protein>
<evidence type="ECO:0000313" key="3">
    <source>
        <dbReference type="Proteomes" id="UP001642464"/>
    </source>
</evidence>
<dbReference type="Pfam" id="PF01370">
    <property type="entry name" value="Epimerase"/>
    <property type="match status" value="1"/>
</dbReference>